<gene>
    <name evidence="2" type="ORF">RLT85_13615</name>
</gene>
<keyword evidence="1" id="KW-0472">Membrane</keyword>
<accession>A0ABU2KLU0</accession>
<keyword evidence="3" id="KW-1185">Reference proteome</keyword>
<comment type="caution">
    <text evidence="2">The sequence shown here is derived from an EMBL/GenBank/DDBJ whole genome shotgun (WGS) entry which is preliminary data.</text>
</comment>
<feature type="transmembrane region" description="Helical" evidence="1">
    <location>
        <begin position="105"/>
        <end position="121"/>
    </location>
</feature>
<feature type="transmembrane region" description="Helical" evidence="1">
    <location>
        <begin position="30"/>
        <end position="49"/>
    </location>
</feature>
<protein>
    <submittedName>
        <fullName evidence="2">Uncharacterized protein</fullName>
    </submittedName>
</protein>
<feature type="transmembrane region" description="Helical" evidence="1">
    <location>
        <begin position="83"/>
        <end position="99"/>
    </location>
</feature>
<dbReference type="Proteomes" id="UP001182991">
    <property type="component" value="Unassembled WGS sequence"/>
</dbReference>
<dbReference type="EMBL" id="JAVRBG010000016">
    <property type="protein sequence ID" value="MDT0295669.1"/>
    <property type="molecule type" value="Genomic_DNA"/>
</dbReference>
<proteinExistence type="predicted"/>
<name>A0ABU2KLU0_9FLAO</name>
<evidence type="ECO:0000313" key="2">
    <source>
        <dbReference type="EMBL" id="MDT0295669.1"/>
    </source>
</evidence>
<feature type="transmembrane region" description="Helical" evidence="1">
    <location>
        <begin position="55"/>
        <end position="71"/>
    </location>
</feature>
<keyword evidence="1" id="KW-1133">Transmembrane helix</keyword>
<evidence type="ECO:0000313" key="3">
    <source>
        <dbReference type="Proteomes" id="UP001182991"/>
    </source>
</evidence>
<feature type="transmembrane region" description="Helical" evidence="1">
    <location>
        <begin position="6"/>
        <end position="23"/>
    </location>
</feature>
<keyword evidence="1" id="KW-0812">Transmembrane</keyword>
<feature type="transmembrane region" description="Helical" evidence="1">
    <location>
        <begin position="133"/>
        <end position="152"/>
    </location>
</feature>
<reference evidence="3" key="1">
    <citation type="submission" date="2023-07" db="EMBL/GenBank/DDBJ databases">
        <title>Isolating and identifying novel microbial strains from the Mariana Trench.</title>
        <authorList>
            <person name="Fu H."/>
        </authorList>
    </citation>
    <scope>NUCLEOTIDE SEQUENCE [LARGE SCALE GENOMIC DNA]</scope>
    <source>
        <strain evidence="3">T-y2</strain>
    </source>
</reference>
<sequence>MYASVFTSAILVLVSIGYLYLFQKDRKLKLGAWYLIIAVILGALATTYLYIGLGISAVISSALVGVLGGFVPKNFPFPHKGQSIRMAIYCGSFIGMGQAFLEHHYLFIAFAGLVSGIYFCISTNQLKGFGGKLGTLAFVGVAVSYFLTYIFFT</sequence>
<organism evidence="2 3">
    <name type="scientific">Mesonia ostreae</name>
    <dbReference type="NCBI Taxonomy" id="861110"/>
    <lineage>
        <taxon>Bacteria</taxon>
        <taxon>Pseudomonadati</taxon>
        <taxon>Bacteroidota</taxon>
        <taxon>Flavobacteriia</taxon>
        <taxon>Flavobacteriales</taxon>
        <taxon>Flavobacteriaceae</taxon>
        <taxon>Mesonia</taxon>
    </lineage>
</organism>
<dbReference type="RefSeq" id="WP_311402598.1">
    <property type="nucleotide sequence ID" value="NZ_JAVRBG010000016.1"/>
</dbReference>
<evidence type="ECO:0000256" key="1">
    <source>
        <dbReference type="SAM" id="Phobius"/>
    </source>
</evidence>